<comment type="similarity">
    <text evidence="5">Belongs to the Maf family. YceF subfamily.</text>
</comment>
<keyword evidence="2 5" id="KW-0963">Cytoplasm</keyword>
<evidence type="ECO:0000256" key="4">
    <source>
        <dbReference type="ARBA" id="ARBA00023080"/>
    </source>
</evidence>
<evidence type="ECO:0000313" key="7">
    <source>
        <dbReference type="Proteomes" id="UP000646745"/>
    </source>
</evidence>
<dbReference type="EMBL" id="BMZI01000001">
    <property type="protein sequence ID" value="GHB08105.1"/>
    <property type="molecule type" value="Genomic_DNA"/>
</dbReference>
<evidence type="ECO:0000256" key="3">
    <source>
        <dbReference type="ARBA" id="ARBA00022801"/>
    </source>
</evidence>
<dbReference type="SUPFAM" id="SSF52972">
    <property type="entry name" value="ITPase-like"/>
    <property type="match status" value="1"/>
</dbReference>
<protein>
    <recommendedName>
        <fullName evidence="5">7-methyl-GTP pyrophosphatase</fullName>
        <shortName evidence="5">m(7)GTP pyrophosphatase</shortName>
        <ecNumber evidence="5">3.6.1.-</ecNumber>
    </recommendedName>
</protein>
<feature type="site" description="Important for substrate specificity" evidence="5">
    <location>
        <position position="70"/>
    </location>
</feature>
<dbReference type="PANTHER" id="PTHR43213">
    <property type="entry name" value="BIFUNCTIONAL DTTP/UTP PYROPHOSPHATASE/METHYLTRANSFERASE PROTEIN-RELATED"/>
    <property type="match status" value="1"/>
</dbReference>
<dbReference type="EC" id="3.6.1.-" evidence="5"/>
<keyword evidence="3 5" id="KW-0378">Hydrolase</keyword>
<comment type="cofactor">
    <cofactor evidence="5">
        <name>a divalent metal cation</name>
        <dbReference type="ChEBI" id="CHEBI:60240"/>
    </cofactor>
</comment>
<evidence type="ECO:0000256" key="5">
    <source>
        <dbReference type="HAMAP-Rule" id="MF_00528"/>
    </source>
</evidence>
<comment type="function">
    <text evidence="5">Nucleoside triphosphate pyrophosphatase that hydrolyzes 7-methyl-GTP (m(7)GTP). May have a dual role in cell division arrest and in preventing the incorporation of modified nucleotides into cellular nucleic acids.</text>
</comment>
<comment type="caution">
    <text evidence="5">Lacks conserved residue(s) required for the propagation of feature annotation.</text>
</comment>
<keyword evidence="7" id="KW-1185">Reference proteome</keyword>
<dbReference type="NCBIfam" id="TIGR00172">
    <property type="entry name" value="maf"/>
    <property type="match status" value="1"/>
</dbReference>
<keyword evidence="4 5" id="KW-0546">Nucleotide metabolism</keyword>
<dbReference type="InterPro" id="IPR029001">
    <property type="entry name" value="ITPase-like_fam"/>
</dbReference>
<dbReference type="PIRSF" id="PIRSF006305">
    <property type="entry name" value="Maf"/>
    <property type="match status" value="1"/>
</dbReference>
<feature type="site" description="Important for substrate specificity" evidence="5">
    <location>
        <position position="12"/>
    </location>
</feature>
<evidence type="ECO:0000256" key="2">
    <source>
        <dbReference type="ARBA" id="ARBA00022490"/>
    </source>
</evidence>
<proteinExistence type="inferred from homology"/>
<dbReference type="Gene3D" id="3.90.950.10">
    <property type="match status" value="1"/>
</dbReference>
<dbReference type="HAMAP" id="MF_00528">
    <property type="entry name" value="Maf"/>
    <property type="match status" value="1"/>
</dbReference>
<dbReference type="CDD" id="cd00555">
    <property type="entry name" value="Maf"/>
    <property type="match status" value="1"/>
</dbReference>
<gene>
    <name evidence="6" type="ORF">GCM10009038_01730</name>
</gene>
<dbReference type="Pfam" id="PF02545">
    <property type="entry name" value="Maf"/>
    <property type="match status" value="1"/>
</dbReference>
<reference evidence="7" key="1">
    <citation type="journal article" date="2019" name="Int. J. Syst. Evol. Microbiol.">
        <title>The Global Catalogue of Microorganisms (GCM) 10K type strain sequencing project: providing services to taxonomists for standard genome sequencing and annotation.</title>
        <authorList>
            <consortium name="The Broad Institute Genomics Platform"/>
            <consortium name="The Broad Institute Genome Sequencing Center for Infectious Disease"/>
            <person name="Wu L."/>
            <person name="Ma J."/>
        </authorList>
    </citation>
    <scope>NUCLEOTIDE SEQUENCE [LARGE SCALE GENOMIC DNA]</scope>
    <source>
        <strain evidence="7">KCTC 32998</strain>
    </source>
</reference>
<evidence type="ECO:0000313" key="6">
    <source>
        <dbReference type="EMBL" id="GHB08105.1"/>
    </source>
</evidence>
<feature type="site" description="Important for substrate specificity" evidence="5">
    <location>
        <position position="154"/>
    </location>
</feature>
<dbReference type="PANTHER" id="PTHR43213:SF10">
    <property type="entry name" value="7-METHYL-GTP PYROPHOSPHATASE"/>
    <property type="match status" value="1"/>
</dbReference>
<evidence type="ECO:0000256" key="1">
    <source>
        <dbReference type="ARBA" id="ARBA00004496"/>
    </source>
</evidence>
<dbReference type="RefSeq" id="WP_189442707.1">
    <property type="nucleotide sequence ID" value="NZ_BMZI01000001.1"/>
</dbReference>
<comment type="subcellular location">
    <subcellularLocation>
        <location evidence="1 5">Cytoplasm</location>
    </subcellularLocation>
</comment>
<sequence>MPRLVLASSSRYRRQLLDRLEIPYAWSAPDIDESRREGEDAVTLAHRLALSKAQAVAEEYPEHLIIGSDQLALFEDDILGKPGDFATACANLARFSGKRVRFMTGLALIDTAAGRHRVVHDTYDVLFRNLSSSEIESYVSRDEPYDSSGSFRMEGLGIALFERFEGSDPNTLIGMPLIKLCELLREAGVDPLTKTGSQ</sequence>
<name>A0ABQ3DMI8_9GAMM</name>
<dbReference type="InterPro" id="IPR003697">
    <property type="entry name" value="Maf-like"/>
</dbReference>
<comment type="catalytic activity">
    <reaction evidence="5">
        <text>N(7)-methyl-GTP + H2O = N(7)-methyl-GMP + diphosphate + H(+)</text>
        <dbReference type="Rhea" id="RHEA:58744"/>
        <dbReference type="ChEBI" id="CHEBI:15377"/>
        <dbReference type="ChEBI" id="CHEBI:15378"/>
        <dbReference type="ChEBI" id="CHEBI:33019"/>
        <dbReference type="ChEBI" id="CHEBI:58285"/>
        <dbReference type="ChEBI" id="CHEBI:87133"/>
    </reaction>
</comment>
<comment type="caution">
    <text evidence="6">The sequence shown here is derived from an EMBL/GenBank/DDBJ whole genome shotgun (WGS) entry which is preliminary data.</text>
</comment>
<organism evidence="6 7">
    <name type="scientific">Salinicola rhizosphaerae</name>
    <dbReference type="NCBI Taxonomy" id="1443141"/>
    <lineage>
        <taxon>Bacteria</taxon>
        <taxon>Pseudomonadati</taxon>
        <taxon>Pseudomonadota</taxon>
        <taxon>Gammaproteobacteria</taxon>
        <taxon>Oceanospirillales</taxon>
        <taxon>Halomonadaceae</taxon>
        <taxon>Salinicola</taxon>
    </lineage>
</organism>
<accession>A0ABQ3DMI8</accession>
<dbReference type="Proteomes" id="UP000646745">
    <property type="component" value="Unassembled WGS sequence"/>
</dbReference>
<feature type="active site" description="Proton acceptor" evidence="5">
    <location>
        <position position="69"/>
    </location>
</feature>